<keyword evidence="1" id="KW-0472">Membrane</keyword>
<feature type="transmembrane region" description="Helical" evidence="1">
    <location>
        <begin position="20"/>
        <end position="40"/>
    </location>
</feature>
<comment type="caution">
    <text evidence="3">The sequence shown here is derived from an EMBL/GenBank/DDBJ whole genome shotgun (WGS) entry which is preliminary data.</text>
</comment>
<dbReference type="EMBL" id="BART01004822">
    <property type="protein sequence ID" value="GAG57362.1"/>
    <property type="molecule type" value="Genomic_DNA"/>
</dbReference>
<sequence>ATILAVILSKLLPFKSISDVSSIIWIYCLFVIPSIIKFIVQVFRSAKVRISYSKFDSDEQFENEFIGMVENKKCKKTIFVDDLDRCPIDKVVETVETIKTFLDIPSCVFIIACDNEVIEQAINESNEIYKKSEENNGVQYLEKFFQYTITVPPFIRRDMREYAENILKKEKSKLLELPDIDDILFVLIHGNVVNPRKAIVSINSFVSDYLVVKEREQDPNSKLNLGMITRHLPALAKTTVLKHDYPEFYSDLEKNKDLIKWMTACINGEEELLEPYQKEKC</sequence>
<dbReference type="Pfam" id="PF07693">
    <property type="entry name" value="KAP_NTPase"/>
    <property type="match status" value="1"/>
</dbReference>
<protein>
    <recommendedName>
        <fullName evidence="2">KAP NTPase domain-containing protein</fullName>
    </recommendedName>
</protein>
<feature type="non-terminal residue" evidence="3">
    <location>
        <position position="281"/>
    </location>
</feature>
<dbReference type="PANTHER" id="PTHR22674">
    <property type="entry name" value="NTPASE, KAP FAMILY P-LOOP DOMAIN-CONTAINING 1"/>
    <property type="match status" value="1"/>
</dbReference>
<reference evidence="3" key="1">
    <citation type="journal article" date="2014" name="Front. Microbiol.">
        <title>High frequency of phylogenetically diverse reductive dehalogenase-homologous genes in deep subseafloor sedimentary metagenomes.</title>
        <authorList>
            <person name="Kawai M."/>
            <person name="Futagami T."/>
            <person name="Toyoda A."/>
            <person name="Takaki Y."/>
            <person name="Nishi S."/>
            <person name="Hori S."/>
            <person name="Arai W."/>
            <person name="Tsubouchi T."/>
            <person name="Morono Y."/>
            <person name="Uchiyama I."/>
            <person name="Ito T."/>
            <person name="Fujiyama A."/>
            <person name="Inagaki F."/>
            <person name="Takami H."/>
        </authorList>
    </citation>
    <scope>NUCLEOTIDE SEQUENCE</scope>
    <source>
        <strain evidence="3">Expedition CK06-06</strain>
    </source>
</reference>
<name>X0ZGS8_9ZZZZ</name>
<dbReference type="InterPro" id="IPR052754">
    <property type="entry name" value="NTPase_KAP_P-loop"/>
</dbReference>
<feature type="domain" description="KAP NTPase" evidence="2">
    <location>
        <begin position="63"/>
        <end position="206"/>
    </location>
</feature>
<proteinExistence type="predicted"/>
<evidence type="ECO:0000259" key="2">
    <source>
        <dbReference type="Pfam" id="PF07693"/>
    </source>
</evidence>
<accession>X0ZGS8</accession>
<feature type="non-terminal residue" evidence="3">
    <location>
        <position position="1"/>
    </location>
</feature>
<dbReference type="AlphaFoldDB" id="X0ZGS8"/>
<dbReference type="PANTHER" id="PTHR22674:SF6">
    <property type="entry name" value="NTPASE KAP FAMILY P-LOOP DOMAIN-CONTAINING PROTEIN 1"/>
    <property type="match status" value="1"/>
</dbReference>
<organism evidence="3">
    <name type="scientific">marine sediment metagenome</name>
    <dbReference type="NCBI Taxonomy" id="412755"/>
    <lineage>
        <taxon>unclassified sequences</taxon>
        <taxon>metagenomes</taxon>
        <taxon>ecological metagenomes</taxon>
    </lineage>
</organism>
<keyword evidence="1" id="KW-0812">Transmembrane</keyword>
<evidence type="ECO:0000256" key="1">
    <source>
        <dbReference type="SAM" id="Phobius"/>
    </source>
</evidence>
<dbReference type="InterPro" id="IPR011646">
    <property type="entry name" value="KAP_P-loop"/>
</dbReference>
<keyword evidence="1" id="KW-1133">Transmembrane helix</keyword>
<gene>
    <name evidence="3" type="ORF">S01H4_11731</name>
</gene>
<evidence type="ECO:0000313" key="3">
    <source>
        <dbReference type="EMBL" id="GAG57362.1"/>
    </source>
</evidence>